<evidence type="ECO:0000313" key="3">
    <source>
        <dbReference type="Proteomes" id="UP000451860"/>
    </source>
</evidence>
<sequence length="370" mass="40728">MKVDPRVLLVGPRGRRLCLDIAGSAIEGDSSHAAEEYRLAVGYAAYDLDPGRGTSRVMFSFGGGELVTPHPSPADVARLLDLLPLVEPDEGTLLRGLMAAVDFARYWQEPDGEDVLAAAPEMREALARVAASVAQCPVASWWTTPLDLAAQWAVTLMEGPSPPTAVTGTTRELLAHWHSATVEDEARARRERPRDPRASLSGTWWSTPPAELTRTTRSLGELGPVGLWLVEDAFNWDRATARHVSAPHDVTVYEVEGPEAWAELCRRYPLEVTASRRHDWYRTTGIDARWVIPDWSRVAEDFDAVHVTALGYLTTAGRAVAVAAAEDMYTVLAGWNPDQTYWLTDSTAPASVEQTWRRNDRDSAWSQSAS</sequence>
<evidence type="ECO:0000313" key="2">
    <source>
        <dbReference type="EMBL" id="KAE8764603.1"/>
    </source>
</evidence>
<keyword evidence="3" id="KW-1185">Reference proteome</keyword>
<reference evidence="2 3" key="1">
    <citation type="submission" date="2019-10" db="EMBL/GenBank/DDBJ databases">
        <title>Georgenia wutianyii sp. nov. and Georgenia yuyongxinii sp. nov. isolated from plateau pika (Ochotona curzoniae) in the Qinghai-Tibet plateau of China.</title>
        <authorList>
            <person name="Tian Z."/>
        </authorList>
    </citation>
    <scope>NUCLEOTIDE SEQUENCE [LARGE SCALE GENOMIC DNA]</scope>
    <source>
        <strain evidence="2 3">DSM 21501</strain>
    </source>
</reference>
<dbReference type="RefSeq" id="WP_152204069.1">
    <property type="nucleotide sequence ID" value="NZ_VUKF01000041.1"/>
</dbReference>
<proteinExistence type="predicted"/>
<evidence type="ECO:0000256" key="1">
    <source>
        <dbReference type="SAM" id="MobiDB-lite"/>
    </source>
</evidence>
<dbReference type="EMBL" id="WHJE01000027">
    <property type="protein sequence ID" value="KAE8764603.1"/>
    <property type="molecule type" value="Genomic_DNA"/>
</dbReference>
<protein>
    <submittedName>
        <fullName evidence="2">Uncharacterized protein</fullName>
    </submittedName>
</protein>
<dbReference type="OrthoDB" id="4700192at2"/>
<organism evidence="2 3">
    <name type="scientific">Georgenia thermotolerans</name>
    <dbReference type="NCBI Taxonomy" id="527326"/>
    <lineage>
        <taxon>Bacteria</taxon>
        <taxon>Bacillati</taxon>
        <taxon>Actinomycetota</taxon>
        <taxon>Actinomycetes</taxon>
        <taxon>Micrococcales</taxon>
        <taxon>Bogoriellaceae</taxon>
        <taxon>Georgenia</taxon>
    </lineage>
</organism>
<name>A0A7J5US08_9MICO</name>
<dbReference type="Proteomes" id="UP000451860">
    <property type="component" value="Unassembled WGS sequence"/>
</dbReference>
<feature type="compositionally biased region" description="Basic and acidic residues" evidence="1">
    <location>
        <begin position="184"/>
        <end position="197"/>
    </location>
</feature>
<dbReference type="AlphaFoldDB" id="A0A7J5US08"/>
<accession>A0A7J5US08</accession>
<gene>
    <name evidence="2" type="ORF">GB883_08000</name>
</gene>
<comment type="caution">
    <text evidence="2">The sequence shown here is derived from an EMBL/GenBank/DDBJ whole genome shotgun (WGS) entry which is preliminary data.</text>
</comment>
<feature type="region of interest" description="Disordered" evidence="1">
    <location>
        <begin position="184"/>
        <end position="206"/>
    </location>
</feature>